<dbReference type="PANTHER" id="PTHR23025:SF3">
    <property type="entry name" value="HORMONE-SENSITIVE LIPASE"/>
    <property type="match status" value="1"/>
</dbReference>
<dbReference type="GO" id="GO:0004771">
    <property type="term" value="F:sterol ester esterase activity"/>
    <property type="evidence" value="ECO:0007669"/>
    <property type="project" value="TreeGrafter"/>
</dbReference>
<dbReference type="OrthoDB" id="9815425at2"/>
<evidence type="ECO:0000313" key="4">
    <source>
        <dbReference type="Proteomes" id="UP000002207"/>
    </source>
</evidence>
<dbReference type="GO" id="GO:0004806">
    <property type="term" value="F:triacylglycerol lipase activity"/>
    <property type="evidence" value="ECO:0007669"/>
    <property type="project" value="TreeGrafter"/>
</dbReference>
<name>C1F891_ACIC5</name>
<keyword evidence="4" id="KW-1185">Reference proteome</keyword>
<dbReference type="AlphaFoldDB" id="C1F891"/>
<feature type="signal peptide" evidence="1">
    <location>
        <begin position="1"/>
        <end position="20"/>
    </location>
</feature>
<dbReference type="RefSeq" id="WP_015897013.1">
    <property type="nucleotide sequence ID" value="NC_012483.1"/>
</dbReference>
<evidence type="ECO:0000256" key="1">
    <source>
        <dbReference type="SAM" id="SignalP"/>
    </source>
</evidence>
<accession>C1F891</accession>
<dbReference type="eggNOG" id="COG0657">
    <property type="taxonomic scope" value="Bacteria"/>
</dbReference>
<proteinExistence type="predicted"/>
<reference evidence="3 4" key="1">
    <citation type="journal article" date="2009" name="Appl. Environ. Microbiol.">
        <title>Three genomes from the phylum Acidobacteria provide insight into the lifestyles of these microorganisms in soils.</title>
        <authorList>
            <person name="Ward N.L."/>
            <person name="Challacombe J.F."/>
            <person name="Janssen P.H."/>
            <person name="Henrissat B."/>
            <person name="Coutinho P.M."/>
            <person name="Wu M."/>
            <person name="Xie G."/>
            <person name="Haft D.H."/>
            <person name="Sait M."/>
            <person name="Badger J."/>
            <person name="Barabote R.D."/>
            <person name="Bradley B."/>
            <person name="Brettin T.S."/>
            <person name="Brinkac L.M."/>
            <person name="Bruce D."/>
            <person name="Creasy T."/>
            <person name="Daugherty S.C."/>
            <person name="Davidsen T.M."/>
            <person name="DeBoy R.T."/>
            <person name="Detter J.C."/>
            <person name="Dodson R.J."/>
            <person name="Durkin A.S."/>
            <person name="Ganapathy A."/>
            <person name="Gwinn-Giglio M."/>
            <person name="Han C.S."/>
            <person name="Khouri H."/>
            <person name="Kiss H."/>
            <person name="Kothari S.P."/>
            <person name="Madupu R."/>
            <person name="Nelson K.E."/>
            <person name="Nelson W.C."/>
            <person name="Paulsen I."/>
            <person name="Penn K."/>
            <person name="Ren Q."/>
            <person name="Rosovitz M.J."/>
            <person name="Selengut J.D."/>
            <person name="Shrivastava S."/>
            <person name="Sullivan S.A."/>
            <person name="Tapia R."/>
            <person name="Thompson L.S."/>
            <person name="Watkins K.L."/>
            <person name="Yang Q."/>
            <person name="Yu C."/>
            <person name="Zafar N."/>
            <person name="Zhou L."/>
            <person name="Kuske C.R."/>
        </authorList>
    </citation>
    <scope>NUCLEOTIDE SEQUENCE [LARGE SCALE GENOMIC DNA]</scope>
    <source>
        <strain evidence="4">ATCC 51196 / DSM 11244 / BCRC 80197 / JCM 7670 / NBRC 15755 / NCIMB 13165 / 161</strain>
    </source>
</reference>
<feature type="domain" description="Alpha/beta hydrolase fold-3" evidence="2">
    <location>
        <begin position="129"/>
        <end position="330"/>
    </location>
</feature>
<dbReference type="Gene3D" id="3.40.50.1820">
    <property type="entry name" value="alpha/beta hydrolase"/>
    <property type="match status" value="1"/>
</dbReference>
<evidence type="ECO:0000259" key="2">
    <source>
        <dbReference type="Pfam" id="PF07859"/>
    </source>
</evidence>
<dbReference type="InterPro" id="IPR029058">
    <property type="entry name" value="AB_hydrolase_fold"/>
</dbReference>
<dbReference type="STRING" id="240015.ACP_1899"/>
<dbReference type="InterPro" id="IPR013094">
    <property type="entry name" value="AB_hydrolase_3"/>
</dbReference>
<organism evidence="3 4">
    <name type="scientific">Acidobacterium capsulatum (strain ATCC 51196 / DSM 11244 / BCRC 80197 / JCM 7670 / NBRC 15755 / NCIMB 13165 / 161)</name>
    <dbReference type="NCBI Taxonomy" id="240015"/>
    <lineage>
        <taxon>Bacteria</taxon>
        <taxon>Pseudomonadati</taxon>
        <taxon>Acidobacteriota</taxon>
        <taxon>Terriglobia</taxon>
        <taxon>Terriglobales</taxon>
        <taxon>Acidobacteriaceae</taxon>
        <taxon>Acidobacterium</taxon>
    </lineage>
</organism>
<dbReference type="Proteomes" id="UP000002207">
    <property type="component" value="Chromosome"/>
</dbReference>
<dbReference type="ESTHER" id="acic5-c1f891">
    <property type="family name" value="GTSAGmotif"/>
</dbReference>
<dbReference type="HOGENOM" id="CLU_012494_13_1_0"/>
<dbReference type="PANTHER" id="PTHR23025">
    <property type="entry name" value="TRIACYLGLYCEROL LIPASE"/>
    <property type="match status" value="1"/>
</dbReference>
<dbReference type="InParanoid" id="C1F891"/>
<dbReference type="GO" id="GO:0005829">
    <property type="term" value="C:cytosol"/>
    <property type="evidence" value="ECO:0007669"/>
    <property type="project" value="TreeGrafter"/>
</dbReference>
<keyword evidence="3" id="KW-0378">Hydrolase</keyword>
<sequence>MNRFCSLLLLATFAASAALAQQATTAATAPRKDSSYIGPNGTAYVTRVVPVPTDISPQAQAFLARHETDAKSHQSIAQQRAGTDTWQEGAGKVSLKLYPAKLSRSTIAGVPVRIITPLTIPPSHRDYVLMNVHGGGFIVDSGSLTETIPMANLTQTKVVSVLYPLSPEHPFPAAVNASVAVYKQLLKTYPAKHIIIYGTSAGAILTGEIAVDLKKLGLPEPCALGIFSGFGDFSKPGDSQSLFALDGLSGYLAPPNPGKLMLPEYEGKTNPRDPVLSPVYANLSGLPPTLFLTSTRDLLLSGTTILDRKFFDAGDKTQLIVFEALPHAFWNNPRMPEAKQADHDMANFFSEHLYATQH</sequence>
<dbReference type="KEGG" id="aca:ACP_1899"/>
<gene>
    <name evidence="3" type="primary">est</name>
    <name evidence="3" type="ordered locus">ACP_1899</name>
</gene>
<dbReference type="SUPFAM" id="SSF53474">
    <property type="entry name" value="alpha/beta-Hydrolases"/>
    <property type="match status" value="1"/>
</dbReference>
<dbReference type="GO" id="GO:0019433">
    <property type="term" value="P:triglyceride catabolic process"/>
    <property type="evidence" value="ECO:0007669"/>
    <property type="project" value="TreeGrafter"/>
</dbReference>
<dbReference type="EC" id="3.1.1.-" evidence="3"/>
<dbReference type="EMBL" id="CP001472">
    <property type="protein sequence ID" value="ACO33622.1"/>
    <property type="molecule type" value="Genomic_DNA"/>
</dbReference>
<dbReference type="Pfam" id="PF07859">
    <property type="entry name" value="Abhydrolase_3"/>
    <property type="match status" value="1"/>
</dbReference>
<protein>
    <submittedName>
        <fullName evidence="3">Esterase</fullName>
        <ecNumber evidence="3">3.1.1.-</ecNumber>
    </submittedName>
</protein>
<evidence type="ECO:0000313" key="3">
    <source>
        <dbReference type="EMBL" id="ACO33622.1"/>
    </source>
</evidence>
<keyword evidence="1" id="KW-0732">Signal</keyword>
<feature type="chain" id="PRO_5002909384" evidence="1">
    <location>
        <begin position="21"/>
        <end position="358"/>
    </location>
</feature>